<feature type="transmembrane region" description="Helical" evidence="2">
    <location>
        <begin position="924"/>
        <end position="948"/>
    </location>
</feature>
<dbReference type="InterPro" id="IPR057688">
    <property type="entry name" value="DUF7928"/>
</dbReference>
<feature type="transmembrane region" description="Helical" evidence="2">
    <location>
        <begin position="363"/>
        <end position="383"/>
    </location>
</feature>
<feature type="compositionally biased region" description="Low complexity" evidence="1">
    <location>
        <begin position="33"/>
        <end position="75"/>
    </location>
</feature>
<dbReference type="Pfam" id="PF13632">
    <property type="entry name" value="Glyco_trans_2_3"/>
    <property type="match status" value="1"/>
</dbReference>
<keyword evidence="2" id="KW-0812">Transmembrane</keyword>
<gene>
    <name evidence="5" type="ORF">BCR35DRAFT_323183</name>
</gene>
<feature type="region of interest" description="Disordered" evidence="1">
    <location>
        <begin position="1"/>
        <end position="153"/>
    </location>
</feature>
<protein>
    <submittedName>
        <fullName evidence="5">Glycosyl transferase family group 2-domain-containing protein</fullName>
    </submittedName>
</protein>
<accession>A0A1Y2G6U2</accession>
<dbReference type="GO" id="GO:0016740">
    <property type="term" value="F:transferase activity"/>
    <property type="evidence" value="ECO:0007669"/>
    <property type="project" value="UniProtKB-KW"/>
</dbReference>
<evidence type="ECO:0000259" key="4">
    <source>
        <dbReference type="Pfam" id="PF25550"/>
    </source>
</evidence>
<feature type="compositionally biased region" description="Polar residues" evidence="1">
    <location>
        <begin position="88"/>
        <end position="102"/>
    </location>
</feature>
<dbReference type="Proteomes" id="UP000193467">
    <property type="component" value="Unassembled WGS sequence"/>
</dbReference>
<feature type="transmembrane region" description="Helical" evidence="2">
    <location>
        <begin position="831"/>
        <end position="851"/>
    </location>
</feature>
<dbReference type="Gene3D" id="3.90.550.10">
    <property type="entry name" value="Spore Coat Polysaccharide Biosynthesis Protein SpsA, Chain A"/>
    <property type="match status" value="1"/>
</dbReference>
<dbReference type="PANTHER" id="PTHR35408">
    <property type="entry name" value="CHROMOSOME 15, WHOLE GENOME SHOTGUN SEQUENCE"/>
    <property type="match status" value="1"/>
</dbReference>
<feature type="transmembrane region" description="Helical" evidence="2">
    <location>
        <begin position="955"/>
        <end position="974"/>
    </location>
</feature>
<dbReference type="InterPro" id="IPR001173">
    <property type="entry name" value="Glyco_trans_2-like"/>
</dbReference>
<evidence type="ECO:0000256" key="1">
    <source>
        <dbReference type="SAM" id="MobiDB-lite"/>
    </source>
</evidence>
<dbReference type="InterPro" id="IPR029044">
    <property type="entry name" value="Nucleotide-diphossugar_trans"/>
</dbReference>
<reference evidence="5 6" key="1">
    <citation type="submission" date="2016-07" db="EMBL/GenBank/DDBJ databases">
        <title>Pervasive Adenine N6-methylation of Active Genes in Fungi.</title>
        <authorList>
            <consortium name="DOE Joint Genome Institute"/>
            <person name="Mondo S.J."/>
            <person name="Dannebaum R.O."/>
            <person name="Kuo R.C."/>
            <person name="Labutti K."/>
            <person name="Haridas S."/>
            <person name="Kuo A."/>
            <person name="Salamov A."/>
            <person name="Ahrendt S.R."/>
            <person name="Lipzen A."/>
            <person name="Sullivan W."/>
            <person name="Andreopoulos W.B."/>
            <person name="Clum A."/>
            <person name="Lindquist E."/>
            <person name="Daum C."/>
            <person name="Ramamoorthy G.K."/>
            <person name="Gryganskyi A."/>
            <person name="Culley D."/>
            <person name="Magnuson J.K."/>
            <person name="James T.Y."/>
            <person name="O'Malley M.A."/>
            <person name="Stajich J.E."/>
            <person name="Spatafora J.W."/>
            <person name="Visel A."/>
            <person name="Grigoriev I.V."/>
        </authorList>
    </citation>
    <scope>NUCLEOTIDE SEQUENCE [LARGE SCALE GENOMIC DNA]</scope>
    <source>
        <strain evidence="5 6">62-1032</strain>
    </source>
</reference>
<comment type="caution">
    <text evidence="5">The sequence shown here is derived from an EMBL/GenBank/DDBJ whole genome shotgun (WGS) entry which is preliminary data.</text>
</comment>
<feature type="compositionally biased region" description="Low complexity" evidence="1">
    <location>
        <begin position="108"/>
        <end position="122"/>
    </location>
</feature>
<feature type="compositionally biased region" description="Polar residues" evidence="1">
    <location>
        <begin position="1"/>
        <end position="32"/>
    </location>
</feature>
<dbReference type="PANTHER" id="PTHR35408:SF3">
    <property type="entry name" value="GLYCOSYLTRANSFERASE 2-LIKE DOMAIN-CONTAINING PROTEIN"/>
    <property type="match status" value="1"/>
</dbReference>
<sequence>MASPSSVPGSPTRMPSSNSHPLRGQSEASTFASPSQSHSRPTSSSTISIDEVATSYPPSARSPSSPTTPRAPRTPEQQQPLTPPRFSYFSSPGSHDSLSSAAASIVNGHGMSPSSSSSAPGTPGEGPFGDAAAAPSTPVSRRSSFVSASPRRQTKAIAGDDACRIMADHLYRFASDRSWTGKDSEIPSAVAIRISKRRYALSSRNDPRLAMFEWAIQQLNAECYFTFTSSVVQAITSNLEPDVRQLQLSTSQIVQVVDTMEELAMARYAQMACFIRLEGTLVIWCDKVRDFQATGAQWEETLVAHVWQAREESRLGDLSAAPMSKAGSYADLASVGDEEKVEKDWDAEKGQDRKELPRRTMQLNAVYTGLAVGLDVLICALLPQRLFREVMLDGSYLRLAICAALPFMFCVVLIFAETIVQTLAQFLLPIGQMSRNSTYYSGVAPVQLDTDTLPHMTVILPVYKEGLEDVLMPTIESVSKAIQTYELQGGTANILVCEDGLQLFDSKEVLKRTDYYERANCSWVARHPKNRAGRFKKSSNMNVACELSLRVEDIMAERRPTDEKSVSEWSQYEEDQLYDAALTDALAEHEGRVWAAGNIRIGDYILMLDSDSRIPEDCLLDAASEMEQSPEVGILQHVAGVFTVGAGYFEDGIAFFTKCVNWTISWTVSNGSVAPFMGHSAFLRWSALQHQSWGNAGGKIFSEEHVSEDFVLALNLLRTGYITRWATYSNAGFLEGVSLSCDDELNRWQKYAYGASEMTFNPIRYWFTKSPIAKLYRTFLHSPSPIAYKFSATGYIASYWAIAAGAPLAIFLYVVQGIFWDDLDPAFLPNFSVLIGVIFVFYIGNVLGMVVGRYRSQDTSFLSALLQHIGWLPLIIAFFSGVSLHIFNALGAHITGYNMTWGNTTKSLTSSTFFKELPALGKRFWPTLLIMVSLLAGSIIMATPLVPLAWRIEDLVIIFPAVWTAVWHILYPLVLNPYLMLFKF</sequence>
<keyword evidence="2" id="KW-0472">Membrane</keyword>
<feature type="domain" description="Glycosyltransferase 2-like" evidence="3">
    <location>
        <begin position="604"/>
        <end position="813"/>
    </location>
</feature>
<organism evidence="5 6">
    <name type="scientific">Leucosporidium creatinivorum</name>
    <dbReference type="NCBI Taxonomy" id="106004"/>
    <lineage>
        <taxon>Eukaryota</taxon>
        <taxon>Fungi</taxon>
        <taxon>Dikarya</taxon>
        <taxon>Basidiomycota</taxon>
        <taxon>Pucciniomycotina</taxon>
        <taxon>Microbotryomycetes</taxon>
        <taxon>Leucosporidiales</taxon>
        <taxon>Leucosporidium</taxon>
    </lineage>
</organism>
<keyword evidence="5" id="KW-0808">Transferase</keyword>
<proteinExistence type="predicted"/>
<dbReference type="EMBL" id="MCGR01000001">
    <property type="protein sequence ID" value="ORY92779.1"/>
    <property type="molecule type" value="Genomic_DNA"/>
</dbReference>
<evidence type="ECO:0000256" key="2">
    <source>
        <dbReference type="SAM" id="Phobius"/>
    </source>
</evidence>
<feature type="domain" description="DUF7928" evidence="4">
    <location>
        <begin position="162"/>
        <end position="313"/>
    </location>
</feature>
<feature type="transmembrane region" description="Helical" evidence="2">
    <location>
        <begin position="871"/>
        <end position="894"/>
    </location>
</feature>
<feature type="transmembrane region" description="Helical" evidence="2">
    <location>
        <begin position="799"/>
        <end position="819"/>
    </location>
</feature>
<dbReference type="AlphaFoldDB" id="A0A1Y2G6U2"/>
<dbReference type="STRING" id="106004.A0A1Y2G6U2"/>
<feature type="compositionally biased region" description="Polar residues" evidence="1">
    <location>
        <begin position="137"/>
        <end position="151"/>
    </location>
</feature>
<keyword evidence="6" id="KW-1185">Reference proteome</keyword>
<dbReference type="Pfam" id="PF25550">
    <property type="entry name" value="DUF7928"/>
    <property type="match status" value="1"/>
</dbReference>
<dbReference type="OrthoDB" id="38531at2759"/>
<name>A0A1Y2G6U2_9BASI</name>
<evidence type="ECO:0000259" key="3">
    <source>
        <dbReference type="Pfam" id="PF13632"/>
    </source>
</evidence>
<dbReference type="InParanoid" id="A0A1Y2G6U2"/>
<keyword evidence="2" id="KW-1133">Transmembrane helix</keyword>
<dbReference type="SUPFAM" id="SSF53448">
    <property type="entry name" value="Nucleotide-diphospho-sugar transferases"/>
    <property type="match status" value="1"/>
</dbReference>
<evidence type="ECO:0000313" key="6">
    <source>
        <dbReference type="Proteomes" id="UP000193467"/>
    </source>
</evidence>
<feature type="transmembrane region" description="Helical" evidence="2">
    <location>
        <begin position="395"/>
        <end position="416"/>
    </location>
</feature>
<evidence type="ECO:0000313" key="5">
    <source>
        <dbReference type="EMBL" id="ORY92779.1"/>
    </source>
</evidence>